<organism evidence="5 6">
    <name type="scientific">Paenibacillus plantiphilus</name>
    <dbReference type="NCBI Taxonomy" id="2905650"/>
    <lineage>
        <taxon>Bacteria</taxon>
        <taxon>Bacillati</taxon>
        <taxon>Bacillota</taxon>
        <taxon>Bacilli</taxon>
        <taxon>Bacillales</taxon>
        <taxon>Paenibacillaceae</taxon>
        <taxon>Paenibacillus</taxon>
    </lineage>
</organism>
<dbReference type="InterPro" id="IPR036866">
    <property type="entry name" value="RibonucZ/Hydroxyglut_hydro"/>
</dbReference>
<dbReference type="Gene3D" id="3.60.15.10">
    <property type="entry name" value="Ribonuclease Z/Hydroxyacylglutathione hydrolase-like"/>
    <property type="match status" value="1"/>
</dbReference>
<dbReference type="SUPFAM" id="SSF56281">
    <property type="entry name" value="Metallo-hydrolase/oxidoreductase"/>
    <property type="match status" value="1"/>
</dbReference>
<dbReference type="Proteomes" id="UP000838686">
    <property type="component" value="Unassembled WGS sequence"/>
</dbReference>
<evidence type="ECO:0000259" key="4">
    <source>
        <dbReference type="SMART" id="SM00849"/>
    </source>
</evidence>
<evidence type="ECO:0000256" key="2">
    <source>
        <dbReference type="ARBA" id="ARBA00034301"/>
    </source>
</evidence>
<keyword evidence="5" id="KW-0378">Hydrolase</keyword>
<evidence type="ECO:0000313" key="5">
    <source>
        <dbReference type="EMBL" id="CAH1190158.1"/>
    </source>
</evidence>
<comment type="function">
    <text evidence="2">Counteracts the endogenous Pycsar antiviral defense system. Phosphodiesterase that enables metal-dependent hydrolysis of host cyclic nucleotide Pycsar defense signals such as cCMP and cUMP.</text>
</comment>
<evidence type="ECO:0000313" key="6">
    <source>
        <dbReference type="Proteomes" id="UP000838686"/>
    </source>
</evidence>
<dbReference type="InterPro" id="IPR050855">
    <property type="entry name" value="NDM-1-like"/>
</dbReference>
<gene>
    <name evidence="5" type="primary">gloB_1</name>
    <name evidence="5" type="ORF">PAECIP111893_00204</name>
</gene>
<dbReference type="EC" id="3.1.2.6" evidence="5"/>
<evidence type="ECO:0000256" key="3">
    <source>
        <dbReference type="ARBA" id="ARBA00048505"/>
    </source>
</evidence>
<name>A0ABM9BLN4_9BACL</name>
<dbReference type="InterPro" id="IPR001279">
    <property type="entry name" value="Metallo-B-lactamas"/>
</dbReference>
<reference evidence="5" key="1">
    <citation type="submission" date="2022-01" db="EMBL/GenBank/DDBJ databases">
        <authorList>
            <person name="Criscuolo A."/>
        </authorList>
    </citation>
    <scope>NUCLEOTIDE SEQUENCE</scope>
    <source>
        <strain evidence="5">CIP111893</strain>
    </source>
</reference>
<keyword evidence="6" id="KW-1185">Reference proteome</keyword>
<protein>
    <submittedName>
        <fullName evidence="5">Hydroxyacylglutathione hydrolase</fullName>
        <ecNumber evidence="5">3.1.2.6</ecNumber>
    </submittedName>
</protein>
<dbReference type="EMBL" id="CAKMMF010000001">
    <property type="protein sequence ID" value="CAH1190158.1"/>
    <property type="molecule type" value="Genomic_DNA"/>
</dbReference>
<dbReference type="CDD" id="cd07721">
    <property type="entry name" value="yflN-like_MBL-fold"/>
    <property type="match status" value="1"/>
</dbReference>
<feature type="domain" description="Metallo-beta-lactamase" evidence="4">
    <location>
        <begin position="20"/>
        <end position="202"/>
    </location>
</feature>
<dbReference type="PANTHER" id="PTHR42951">
    <property type="entry name" value="METALLO-BETA-LACTAMASE DOMAIN-CONTAINING"/>
    <property type="match status" value="1"/>
</dbReference>
<dbReference type="PANTHER" id="PTHR42951:SF17">
    <property type="entry name" value="METALLO-BETA-LACTAMASE DOMAIN-CONTAINING PROTEIN"/>
    <property type="match status" value="1"/>
</dbReference>
<proteinExistence type="predicted"/>
<dbReference type="Pfam" id="PF00753">
    <property type="entry name" value="Lactamase_B"/>
    <property type="match status" value="1"/>
</dbReference>
<comment type="catalytic activity">
    <reaction evidence="1">
        <text>3',5'-cyclic CMP + H2O = CMP + H(+)</text>
        <dbReference type="Rhea" id="RHEA:72675"/>
        <dbReference type="ChEBI" id="CHEBI:15377"/>
        <dbReference type="ChEBI" id="CHEBI:15378"/>
        <dbReference type="ChEBI" id="CHEBI:58003"/>
        <dbReference type="ChEBI" id="CHEBI:60377"/>
    </reaction>
    <physiologicalReaction direction="left-to-right" evidence="1">
        <dbReference type="Rhea" id="RHEA:72676"/>
    </physiologicalReaction>
</comment>
<dbReference type="SMART" id="SM00849">
    <property type="entry name" value="Lactamase_B"/>
    <property type="match status" value="1"/>
</dbReference>
<comment type="catalytic activity">
    <reaction evidence="3">
        <text>3',5'-cyclic UMP + H2O = UMP + H(+)</text>
        <dbReference type="Rhea" id="RHEA:70575"/>
        <dbReference type="ChEBI" id="CHEBI:15377"/>
        <dbReference type="ChEBI" id="CHEBI:15378"/>
        <dbReference type="ChEBI" id="CHEBI:57865"/>
        <dbReference type="ChEBI" id="CHEBI:184387"/>
    </reaction>
    <physiologicalReaction direction="left-to-right" evidence="3">
        <dbReference type="Rhea" id="RHEA:70576"/>
    </physiologicalReaction>
</comment>
<accession>A0ABM9BLN4</accession>
<dbReference type="RefSeq" id="WP_236338402.1">
    <property type="nucleotide sequence ID" value="NZ_CAKMMF010000001.1"/>
</dbReference>
<comment type="caution">
    <text evidence="5">The sequence shown here is derived from an EMBL/GenBank/DDBJ whole genome shotgun (WGS) entry which is preliminary data.</text>
</comment>
<evidence type="ECO:0000256" key="1">
    <source>
        <dbReference type="ARBA" id="ARBA00034221"/>
    </source>
</evidence>
<sequence length="241" mass="26427">MKIVQISEHIWSLKSWMIIPIHVWIVKDGDGVILVDGGISLMTKGIIAAIDKLQWGPLKAVVLTHGHSDHVGSLAGILKQRKVPVYAHRIEMPYMEGELPYPGRKRAAQSVAPGIAVPLPQSDSGELLPFGKLKPYLTPGHSPGHVVYYHEKDGVLLAGDLFTSKKGRLNKPMPMFTADMGEAISSSVILRELKPVRLEVCHGGPVVNPAEQLDEYLQKFSTNARASASPSAWTRRTGYKE</sequence>
<dbReference type="GO" id="GO:0004416">
    <property type="term" value="F:hydroxyacylglutathione hydrolase activity"/>
    <property type="evidence" value="ECO:0007669"/>
    <property type="project" value="UniProtKB-EC"/>
</dbReference>